<dbReference type="EMBL" id="JARKIE010000304">
    <property type="protein sequence ID" value="KAJ7655948.1"/>
    <property type="molecule type" value="Genomic_DNA"/>
</dbReference>
<keyword evidence="3" id="KW-1185">Reference proteome</keyword>
<feature type="region of interest" description="Disordered" evidence="1">
    <location>
        <begin position="184"/>
        <end position="206"/>
    </location>
</feature>
<accession>A0AAD7G3M7</accession>
<reference evidence="2" key="1">
    <citation type="submission" date="2023-03" db="EMBL/GenBank/DDBJ databases">
        <title>Massive genome expansion in bonnet fungi (Mycena s.s.) driven by repeated elements and novel gene families across ecological guilds.</title>
        <authorList>
            <consortium name="Lawrence Berkeley National Laboratory"/>
            <person name="Harder C.B."/>
            <person name="Miyauchi S."/>
            <person name="Viragh M."/>
            <person name="Kuo A."/>
            <person name="Thoen E."/>
            <person name="Andreopoulos B."/>
            <person name="Lu D."/>
            <person name="Skrede I."/>
            <person name="Drula E."/>
            <person name="Henrissat B."/>
            <person name="Morin E."/>
            <person name="Kohler A."/>
            <person name="Barry K."/>
            <person name="LaButti K."/>
            <person name="Morin E."/>
            <person name="Salamov A."/>
            <person name="Lipzen A."/>
            <person name="Mereny Z."/>
            <person name="Hegedus B."/>
            <person name="Baldrian P."/>
            <person name="Stursova M."/>
            <person name="Weitz H."/>
            <person name="Taylor A."/>
            <person name="Grigoriev I.V."/>
            <person name="Nagy L.G."/>
            <person name="Martin F."/>
            <person name="Kauserud H."/>
        </authorList>
    </citation>
    <scope>NUCLEOTIDE SEQUENCE</scope>
    <source>
        <strain evidence="2">CBHHK067</strain>
    </source>
</reference>
<evidence type="ECO:0000313" key="3">
    <source>
        <dbReference type="Proteomes" id="UP001221757"/>
    </source>
</evidence>
<name>A0AAD7G3M7_MYCRO</name>
<gene>
    <name evidence="2" type="ORF">B0H17DRAFT_1146282</name>
</gene>
<evidence type="ECO:0000313" key="2">
    <source>
        <dbReference type="EMBL" id="KAJ7655948.1"/>
    </source>
</evidence>
<dbReference type="AlphaFoldDB" id="A0AAD7G3M7"/>
<dbReference type="Proteomes" id="UP001221757">
    <property type="component" value="Unassembled WGS sequence"/>
</dbReference>
<protein>
    <submittedName>
        <fullName evidence="2">Uncharacterized protein</fullName>
    </submittedName>
</protein>
<proteinExistence type="predicted"/>
<feature type="compositionally biased region" description="Polar residues" evidence="1">
    <location>
        <begin position="184"/>
        <end position="193"/>
    </location>
</feature>
<evidence type="ECO:0000256" key="1">
    <source>
        <dbReference type="SAM" id="MobiDB-lite"/>
    </source>
</evidence>
<comment type="caution">
    <text evidence="2">The sequence shown here is derived from an EMBL/GenBank/DDBJ whole genome shotgun (WGS) entry which is preliminary data.</text>
</comment>
<feature type="region of interest" description="Disordered" evidence="1">
    <location>
        <begin position="1"/>
        <end position="29"/>
    </location>
</feature>
<organism evidence="2 3">
    <name type="scientific">Mycena rosella</name>
    <name type="common">Pink bonnet</name>
    <name type="synonym">Agaricus rosellus</name>
    <dbReference type="NCBI Taxonomy" id="1033263"/>
    <lineage>
        <taxon>Eukaryota</taxon>
        <taxon>Fungi</taxon>
        <taxon>Dikarya</taxon>
        <taxon>Basidiomycota</taxon>
        <taxon>Agaricomycotina</taxon>
        <taxon>Agaricomycetes</taxon>
        <taxon>Agaricomycetidae</taxon>
        <taxon>Agaricales</taxon>
        <taxon>Marasmiineae</taxon>
        <taxon>Mycenaceae</taxon>
        <taxon>Mycena</taxon>
    </lineage>
</organism>
<sequence length="206" mass="22210">MVAPVEKLRPYQRDSTELAGSDEGKGKEQEETWCKLLGKGIMNPGCELEKMKSFLRRQHLDRIQELAEALQTVLPRIDGALDAEARQSAGIAAPDVQRTAASQTKQLSFVGLTMCSSAIERKYVRSPFGRTKSVSGAALEAIAGRPNESEPSHLESEILENNARNNAAIHRDCDSVGASSALTNWESSRNIGGSSRIDPSDGTVGA</sequence>